<dbReference type="EMBL" id="BAAAQT010000001">
    <property type="protein sequence ID" value="GAA2170881.1"/>
    <property type="molecule type" value="Genomic_DNA"/>
</dbReference>
<name>A0ABN3AJJ4_9MICO</name>
<evidence type="ECO:0000313" key="2">
    <source>
        <dbReference type="Proteomes" id="UP001501599"/>
    </source>
</evidence>
<sequence>MIPDEWMPHRRADGETVGYVHLADGGLFQGIDLLGRPLGEPGEWLAVETMLDDHSIAWLDGSWSLALPDGRTVRARIAELSSAHVVLVEDRLGSIDGAPPARFEVPVPVAEGVLEPAPPLTEWPPAATA</sequence>
<gene>
    <name evidence="1" type="ORF">GCM10009846_02770</name>
</gene>
<keyword evidence="2" id="KW-1185">Reference proteome</keyword>
<accession>A0ABN3AJJ4</accession>
<proteinExistence type="predicted"/>
<protein>
    <submittedName>
        <fullName evidence="1">Uncharacterized protein</fullName>
    </submittedName>
</protein>
<reference evidence="1 2" key="1">
    <citation type="journal article" date="2019" name="Int. J. Syst. Evol. Microbiol.">
        <title>The Global Catalogue of Microorganisms (GCM) 10K type strain sequencing project: providing services to taxonomists for standard genome sequencing and annotation.</title>
        <authorList>
            <consortium name="The Broad Institute Genomics Platform"/>
            <consortium name="The Broad Institute Genome Sequencing Center for Infectious Disease"/>
            <person name="Wu L."/>
            <person name="Ma J."/>
        </authorList>
    </citation>
    <scope>NUCLEOTIDE SEQUENCE [LARGE SCALE GENOMIC DNA]</scope>
    <source>
        <strain evidence="1 2">JCM 16026</strain>
    </source>
</reference>
<comment type="caution">
    <text evidence="1">The sequence shown here is derived from an EMBL/GenBank/DDBJ whole genome shotgun (WGS) entry which is preliminary data.</text>
</comment>
<evidence type="ECO:0000313" key="1">
    <source>
        <dbReference type="EMBL" id="GAA2170881.1"/>
    </source>
</evidence>
<dbReference type="Proteomes" id="UP001501599">
    <property type="component" value="Unassembled WGS sequence"/>
</dbReference>
<organism evidence="1 2">
    <name type="scientific">Agrococcus versicolor</name>
    <dbReference type="NCBI Taxonomy" id="501482"/>
    <lineage>
        <taxon>Bacteria</taxon>
        <taxon>Bacillati</taxon>
        <taxon>Actinomycetota</taxon>
        <taxon>Actinomycetes</taxon>
        <taxon>Micrococcales</taxon>
        <taxon>Microbacteriaceae</taxon>
        <taxon>Agrococcus</taxon>
    </lineage>
</organism>
<dbReference type="RefSeq" id="WP_344339535.1">
    <property type="nucleotide sequence ID" value="NZ_BAAAQT010000001.1"/>
</dbReference>